<dbReference type="PANTHER" id="PTHR10996:SF283">
    <property type="entry name" value="GLYOXYLATE_HYDROXYPYRUVATE REDUCTASE B"/>
    <property type="match status" value="1"/>
</dbReference>
<dbReference type="Proteomes" id="UP001464387">
    <property type="component" value="Unassembled WGS sequence"/>
</dbReference>
<dbReference type="PROSITE" id="PS00671">
    <property type="entry name" value="D_2_HYDROXYACID_DH_3"/>
    <property type="match status" value="1"/>
</dbReference>
<dbReference type="InterPro" id="IPR036291">
    <property type="entry name" value="NAD(P)-bd_dom_sf"/>
</dbReference>
<comment type="similarity">
    <text evidence="2">Belongs to the D-isomer specific 2-hydroxyacid dehydrogenase family.</text>
</comment>
<dbReference type="Gene3D" id="3.40.50.720">
    <property type="entry name" value="NAD(P)-binding Rossmann-like Domain"/>
    <property type="match status" value="2"/>
</dbReference>
<evidence type="ECO:0000313" key="5">
    <source>
        <dbReference type="EMBL" id="MER8932604.1"/>
    </source>
</evidence>
<evidence type="ECO:0000259" key="4">
    <source>
        <dbReference type="Pfam" id="PF02826"/>
    </source>
</evidence>
<sequence length="321" mass="33964">MPHVLVAGRLHPSGIALLDAAPGVTYDYVEDVSEPSYAPLIDLAEGLVLRTQPLSGATVARARKLRIVSRHGVGYDAVDLPSLNSRGIALAIVGDVNSVSVAEHAMMLLLAAAKRLVRADKAVRDGNWGWRNSLEAQELFGKRLLIIGYGRIGRHLARMAAAFGMEVRAHDPLLDQKGWPAGSVISQSDLAQGLAWADAVSVNVPKADEPVIGAGEIAVMKRSAILINTARGGVVDEVALGAALRDGRIGAAGLDVFDDEPPPLDHPLFGLDQVILTPHIAGLTADCGERMAVSSVQNVLDFFAGKIDRALVVNDVRLNGR</sequence>
<dbReference type="SUPFAM" id="SSF52283">
    <property type="entry name" value="Formate/glycerate dehydrogenase catalytic domain-like"/>
    <property type="match status" value="1"/>
</dbReference>
<reference evidence="5 6" key="1">
    <citation type="journal article" date="2024" name="Proc. Natl. Acad. Sci. U.S.A.">
        <title>The evolutionary genomics of adaptation to stress in wild rhizobium bacteria.</title>
        <authorList>
            <person name="Kehlet-Delgado H."/>
            <person name="Montoya A.P."/>
            <person name="Jensen K.T."/>
            <person name="Wendlandt C.E."/>
            <person name="Dexheimer C."/>
            <person name="Roberts M."/>
            <person name="Torres Martinez L."/>
            <person name="Friesen M.L."/>
            <person name="Griffitts J.S."/>
            <person name="Porter S.S."/>
        </authorList>
    </citation>
    <scope>NUCLEOTIDE SEQUENCE [LARGE SCALE GENOMIC DNA]</scope>
    <source>
        <strain evidence="5 6">M0729</strain>
    </source>
</reference>
<feature type="domain" description="D-isomer specific 2-hydroxyacid dehydrogenase catalytic" evidence="3">
    <location>
        <begin position="4"/>
        <end position="312"/>
    </location>
</feature>
<dbReference type="EMBL" id="JAMYPJ010000006">
    <property type="protein sequence ID" value="MER8932604.1"/>
    <property type="molecule type" value="Genomic_DNA"/>
</dbReference>
<feature type="domain" description="D-isomer specific 2-hydroxyacid dehydrogenase NAD-binding" evidence="4">
    <location>
        <begin position="106"/>
        <end position="281"/>
    </location>
</feature>
<proteinExistence type="inferred from homology"/>
<organism evidence="5 6">
    <name type="scientific">Mesorhizobium opportunistum</name>
    <dbReference type="NCBI Taxonomy" id="593909"/>
    <lineage>
        <taxon>Bacteria</taxon>
        <taxon>Pseudomonadati</taxon>
        <taxon>Pseudomonadota</taxon>
        <taxon>Alphaproteobacteria</taxon>
        <taxon>Hyphomicrobiales</taxon>
        <taxon>Phyllobacteriaceae</taxon>
        <taxon>Mesorhizobium</taxon>
    </lineage>
</organism>
<dbReference type="InterPro" id="IPR050223">
    <property type="entry name" value="D-isomer_2-hydroxyacid_DH"/>
</dbReference>
<dbReference type="Pfam" id="PF02826">
    <property type="entry name" value="2-Hacid_dh_C"/>
    <property type="match status" value="1"/>
</dbReference>
<gene>
    <name evidence="5" type="ORF">NKI33_06470</name>
</gene>
<dbReference type="InterPro" id="IPR006139">
    <property type="entry name" value="D-isomer_2_OHA_DH_cat_dom"/>
</dbReference>
<dbReference type="SUPFAM" id="SSF51735">
    <property type="entry name" value="NAD(P)-binding Rossmann-fold domains"/>
    <property type="match status" value="1"/>
</dbReference>
<protein>
    <submittedName>
        <fullName evidence="5">Hydroxyacid dehydrogenase</fullName>
    </submittedName>
</protein>
<evidence type="ECO:0000256" key="1">
    <source>
        <dbReference type="ARBA" id="ARBA00023002"/>
    </source>
</evidence>
<dbReference type="InterPro" id="IPR006140">
    <property type="entry name" value="D-isomer_DH_NAD-bd"/>
</dbReference>
<comment type="caution">
    <text evidence="5">The sequence shown here is derived from an EMBL/GenBank/DDBJ whole genome shotgun (WGS) entry which is preliminary data.</text>
</comment>
<dbReference type="Pfam" id="PF00389">
    <property type="entry name" value="2-Hacid_dh"/>
    <property type="match status" value="1"/>
</dbReference>
<accession>A0ABV1YBU3</accession>
<evidence type="ECO:0000256" key="2">
    <source>
        <dbReference type="RuleBase" id="RU003719"/>
    </source>
</evidence>
<keyword evidence="6" id="KW-1185">Reference proteome</keyword>
<dbReference type="InterPro" id="IPR029753">
    <property type="entry name" value="D-isomer_DH_CS"/>
</dbReference>
<evidence type="ECO:0000313" key="6">
    <source>
        <dbReference type="Proteomes" id="UP001464387"/>
    </source>
</evidence>
<dbReference type="CDD" id="cd12173">
    <property type="entry name" value="PGDH_4"/>
    <property type="match status" value="1"/>
</dbReference>
<dbReference type="RefSeq" id="WP_287273480.1">
    <property type="nucleotide sequence ID" value="NZ_JAMYMY010000005.1"/>
</dbReference>
<keyword evidence="1 2" id="KW-0560">Oxidoreductase</keyword>
<name>A0ABV1YBU3_9HYPH</name>
<evidence type="ECO:0000259" key="3">
    <source>
        <dbReference type="Pfam" id="PF00389"/>
    </source>
</evidence>
<dbReference type="PANTHER" id="PTHR10996">
    <property type="entry name" value="2-HYDROXYACID DEHYDROGENASE-RELATED"/>
    <property type="match status" value="1"/>
</dbReference>